<dbReference type="InterPro" id="IPR051675">
    <property type="entry name" value="Endo/Exo/Phosphatase_dom_1"/>
</dbReference>
<feature type="domain" description="Helix-hairpin-helix DNA-binding motif class 1" evidence="2">
    <location>
        <begin position="81"/>
        <end position="100"/>
    </location>
</feature>
<evidence type="ECO:0000313" key="4">
    <source>
        <dbReference type="Proteomes" id="UP000294575"/>
    </source>
</evidence>
<dbReference type="GO" id="GO:0015628">
    <property type="term" value="P:protein secretion by the type II secretion system"/>
    <property type="evidence" value="ECO:0007669"/>
    <property type="project" value="TreeGrafter"/>
</dbReference>
<dbReference type="SMART" id="SM00278">
    <property type="entry name" value="HhH1"/>
    <property type="match status" value="2"/>
</dbReference>
<dbReference type="InterPro" id="IPR010994">
    <property type="entry name" value="RuvA_2-like"/>
</dbReference>
<dbReference type="InterPro" id="IPR004509">
    <property type="entry name" value="Competence_ComEA_HhH"/>
</dbReference>
<feature type="chain" id="PRO_5020443952" evidence="1">
    <location>
        <begin position="27"/>
        <end position="104"/>
    </location>
</feature>
<feature type="domain" description="Helix-hairpin-helix DNA-binding motif class 1" evidence="2">
    <location>
        <begin position="51"/>
        <end position="70"/>
    </location>
</feature>
<accession>A0A4R6U4T8</accession>
<proteinExistence type="predicted"/>
<keyword evidence="1" id="KW-0732">Signal</keyword>
<dbReference type="SUPFAM" id="SSF47781">
    <property type="entry name" value="RuvA domain 2-like"/>
    <property type="match status" value="1"/>
</dbReference>
<dbReference type="Proteomes" id="UP000294575">
    <property type="component" value="Unassembled WGS sequence"/>
</dbReference>
<feature type="signal peptide" evidence="1">
    <location>
        <begin position="1"/>
        <end position="26"/>
    </location>
</feature>
<dbReference type="InterPro" id="IPR003583">
    <property type="entry name" value="Hlx-hairpin-Hlx_DNA-bd_motif"/>
</dbReference>
<dbReference type="Gene3D" id="1.10.150.320">
    <property type="entry name" value="Photosystem II 12 kDa extrinsic protein"/>
    <property type="match status" value="1"/>
</dbReference>
<gene>
    <name evidence="3" type="ORF">DFQ45_102179</name>
</gene>
<dbReference type="EMBL" id="SNYK01000002">
    <property type="protein sequence ID" value="TDQ39485.1"/>
    <property type="molecule type" value="Genomic_DNA"/>
</dbReference>
<dbReference type="GO" id="GO:0015627">
    <property type="term" value="C:type II protein secretion system complex"/>
    <property type="evidence" value="ECO:0007669"/>
    <property type="project" value="TreeGrafter"/>
</dbReference>
<evidence type="ECO:0000313" key="3">
    <source>
        <dbReference type="EMBL" id="TDQ39485.1"/>
    </source>
</evidence>
<protein>
    <submittedName>
        <fullName evidence="3">Competence protein ComEA</fullName>
    </submittedName>
</protein>
<comment type="caution">
    <text evidence="3">The sequence shown here is derived from an EMBL/GenBank/DDBJ whole genome shotgun (WGS) entry which is preliminary data.</text>
</comment>
<dbReference type="GO" id="GO:0003677">
    <property type="term" value="F:DNA binding"/>
    <property type="evidence" value="ECO:0007669"/>
    <property type="project" value="InterPro"/>
</dbReference>
<evidence type="ECO:0000259" key="2">
    <source>
        <dbReference type="SMART" id="SM00278"/>
    </source>
</evidence>
<dbReference type="NCBIfam" id="TIGR00426">
    <property type="entry name" value="competence protein ComEA helix-hairpin-helix repeat region"/>
    <property type="match status" value="1"/>
</dbReference>
<dbReference type="PANTHER" id="PTHR21180">
    <property type="entry name" value="ENDONUCLEASE/EXONUCLEASE/PHOSPHATASE FAMILY DOMAIN-CONTAINING PROTEIN 1"/>
    <property type="match status" value="1"/>
</dbReference>
<reference evidence="3 4" key="1">
    <citation type="submission" date="2019-03" db="EMBL/GenBank/DDBJ databases">
        <title>Genomic Encyclopedia of Type Strains, Phase IV (KMG-IV): sequencing the most valuable type-strain genomes for metagenomic binning, comparative biology and taxonomic classification.</title>
        <authorList>
            <person name="Goeker M."/>
        </authorList>
    </citation>
    <scope>NUCLEOTIDE SEQUENCE [LARGE SCALE GENOMIC DNA]</scope>
    <source>
        <strain evidence="3 4">DSM 28679</strain>
    </source>
</reference>
<evidence type="ECO:0000256" key="1">
    <source>
        <dbReference type="SAM" id="SignalP"/>
    </source>
</evidence>
<dbReference type="RefSeq" id="WP_407071205.1">
    <property type="nucleotide sequence ID" value="NZ_LNJZ01000009.1"/>
</dbReference>
<dbReference type="Pfam" id="PF12836">
    <property type="entry name" value="HHH_3"/>
    <property type="match status" value="1"/>
</dbReference>
<sequence length="104" mass="10973">MIMKNKLAALLFAALASLPLASQVHAQTEAPAVAMAAITTKININEADAQTLAKELKGVGPAKAQAIVDYRTQQGAFVSVDELLEVNGIGVSTLERIRDQLTVD</sequence>
<dbReference type="PANTHER" id="PTHR21180:SF32">
    <property type="entry name" value="ENDONUCLEASE_EXONUCLEASE_PHOSPHATASE FAMILY DOMAIN-CONTAINING PROTEIN 1"/>
    <property type="match status" value="1"/>
</dbReference>
<name>A0A4R6U4T8_9GAMM</name>
<dbReference type="GO" id="GO:0006281">
    <property type="term" value="P:DNA repair"/>
    <property type="evidence" value="ECO:0007669"/>
    <property type="project" value="InterPro"/>
</dbReference>
<keyword evidence="4" id="KW-1185">Reference proteome</keyword>
<dbReference type="AlphaFoldDB" id="A0A4R6U4T8"/>
<organism evidence="3 4">
    <name type="scientific">Thiopseudomonas denitrificans</name>
    <dbReference type="NCBI Taxonomy" id="1501432"/>
    <lineage>
        <taxon>Bacteria</taxon>
        <taxon>Pseudomonadati</taxon>
        <taxon>Pseudomonadota</taxon>
        <taxon>Gammaproteobacteria</taxon>
        <taxon>Pseudomonadales</taxon>
        <taxon>Pseudomonadaceae</taxon>
        <taxon>Thiopseudomonas</taxon>
    </lineage>
</organism>